<evidence type="ECO:0000313" key="9">
    <source>
        <dbReference type="WBParaSite" id="TMUE_2000008290.1"/>
    </source>
</evidence>
<feature type="domain" description="Nop" evidence="7">
    <location>
        <begin position="310"/>
        <end position="428"/>
    </location>
</feature>
<dbReference type="GO" id="GO:0030515">
    <property type="term" value="F:snoRNA binding"/>
    <property type="evidence" value="ECO:0007669"/>
    <property type="project" value="InterPro"/>
</dbReference>
<dbReference type="InterPro" id="IPR036070">
    <property type="entry name" value="Nop_dom_sf"/>
</dbReference>
<feature type="compositionally biased region" description="Polar residues" evidence="6">
    <location>
        <begin position="483"/>
        <end position="493"/>
    </location>
</feature>
<proteinExistence type="inferred from homology"/>
<dbReference type="Pfam" id="PF01798">
    <property type="entry name" value="Nop"/>
    <property type="match status" value="1"/>
</dbReference>
<evidence type="ECO:0000259" key="7">
    <source>
        <dbReference type="PROSITE" id="PS51358"/>
    </source>
</evidence>
<dbReference type="STRING" id="70415.A0A5S6QM52"/>
<protein>
    <recommendedName>
        <fullName evidence="5">Nucleolar protein 56</fullName>
    </recommendedName>
</protein>
<dbReference type="FunFam" id="1.10.246.90:FF:000001">
    <property type="entry name" value="Nucleolar protein 56"/>
    <property type="match status" value="1"/>
</dbReference>
<keyword evidence="4" id="KW-0539">Nucleus</keyword>
<evidence type="ECO:0000313" key="8">
    <source>
        <dbReference type="Proteomes" id="UP000046395"/>
    </source>
</evidence>
<dbReference type="InterPro" id="IPR012974">
    <property type="entry name" value="NOP58/56_N"/>
</dbReference>
<reference evidence="9" key="1">
    <citation type="submission" date="2019-12" db="UniProtKB">
        <authorList>
            <consortium name="WormBaseParasite"/>
        </authorList>
    </citation>
    <scope>IDENTIFICATION</scope>
</reference>
<evidence type="ECO:0000256" key="5">
    <source>
        <dbReference type="ARBA" id="ARBA00040742"/>
    </source>
</evidence>
<dbReference type="InterPro" id="IPR012976">
    <property type="entry name" value="NOSIC"/>
</dbReference>
<dbReference type="Proteomes" id="UP000046395">
    <property type="component" value="Unassembled WGS sequence"/>
</dbReference>
<dbReference type="SUPFAM" id="SSF89124">
    <property type="entry name" value="Nop domain"/>
    <property type="match status" value="1"/>
</dbReference>
<dbReference type="GO" id="GO:0031428">
    <property type="term" value="C:box C/D methylation guide snoRNP complex"/>
    <property type="evidence" value="ECO:0007669"/>
    <property type="project" value="InterPro"/>
</dbReference>
<dbReference type="SMART" id="SM00931">
    <property type="entry name" value="NOSIC"/>
    <property type="match status" value="1"/>
</dbReference>
<dbReference type="AlphaFoldDB" id="A0A5S6QM52"/>
<dbReference type="WBParaSite" id="TMUE_2000008290.1">
    <property type="protein sequence ID" value="TMUE_2000008290.1"/>
    <property type="gene ID" value="WBGene00293554"/>
</dbReference>
<evidence type="ECO:0000256" key="6">
    <source>
        <dbReference type="SAM" id="MobiDB-lite"/>
    </source>
</evidence>
<dbReference type="Gene3D" id="1.10.246.90">
    <property type="entry name" value="Nop domain"/>
    <property type="match status" value="1"/>
</dbReference>
<dbReference type="Gene3D" id="1.10.287.4070">
    <property type="match status" value="1"/>
</dbReference>
<keyword evidence="3" id="KW-0690">Ribosome biogenesis</keyword>
<dbReference type="PANTHER" id="PTHR10894:SF0">
    <property type="entry name" value="NUCLEOLAR PROTEIN 56"/>
    <property type="match status" value="1"/>
</dbReference>
<keyword evidence="8" id="KW-1185">Reference proteome</keyword>
<dbReference type="InterPro" id="IPR045056">
    <property type="entry name" value="Nop56/Nop58"/>
</dbReference>
<name>A0A5S6QM52_TRIMR</name>
<dbReference type="PANTHER" id="PTHR10894">
    <property type="entry name" value="NUCLEOLAR PROTEIN 5 NUCLEOLAR PROTEIN NOP5 NOP58"/>
    <property type="match status" value="1"/>
</dbReference>
<sequence>MSFTEMVTVWGTGRSGTKAMFVLFEHASGYSLFIVKQFEELGAHLESVETSIRDFGKFNAIVHLHAYTPFEDPEDALEECLAIADGLLPPLLLNFLEKNLLGTIKKSVTLGVGDAKLGQAISSQFSVVKCLHTGVVPEVLRGIRYHFTKYCKKISGKAEFGAQLGLGHRLARAKVQFNVNRVDNMIMQAISLIDQMGKNINTFTMRIREWYSYHFPELYKLVPDQYLYCQCASYIGERSTFTEDKIAHLAEMLSDEEKAIEIFEAARNSIGMEVSAVDLLNVNQFCSRVINLMQYRTDVLLYLKARMESCAPSLSAVVGEQIGARLISQAGSLNNLAKYPASTIQILGAEKALFRALKKKGNTPKYGLLYHSPFIGRAASKDKGKISRFLANKCAIASRIDCFSEIPLSTYGEHLKEQVEERLRLFETGIRPKKNVDVMREAIAEAKELEATMLKNLKTKTKKLRRSVSAEASATESFDDNAENVNLSKDSPYSSVKESKKKKRKLELTLLDENGDESVACSPSTTEPGRKKKKKKSEIVT</sequence>
<comment type="subcellular location">
    <subcellularLocation>
        <location evidence="1">Nucleus</location>
        <location evidence="1">Nucleolus</location>
    </subcellularLocation>
</comment>
<dbReference type="GO" id="GO:0032040">
    <property type="term" value="C:small-subunit processome"/>
    <property type="evidence" value="ECO:0007669"/>
    <property type="project" value="InterPro"/>
</dbReference>
<dbReference type="GO" id="GO:0042254">
    <property type="term" value="P:ribosome biogenesis"/>
    <property type="evidence" value="ECO:0007669"/>
    <property type="project" value="UniProtKB-KW"/>
</dbReference>
<dbReference type="InterPro" id="IPR042239">
    <property type="entry name" value="Nop_C"/>
</dbReference>
<accession>A0A5S6QM52</accession>
<comment type="similarity">
    <text evidence="2">Belongs to the NOP5/NOP56 family.</text>
</comment>
<dbReference type="InterPro" id="IPR002687">
    <property type="entry name" value="Nop_dom"/>
</dbReference>
<feature type="region of interest" description="Disordered" evidence="6">
    <location>
        <begin position="470"/>
        <end position="541"/>
    </location>
</feature>
<organism evidence="8 9">
    <name type="scientific">Trichuris muris</name>
    <name type="common">Mouse whipworm</name>
    <dbReference type="NCBI Taxonomy" id="70415"/>
    <lineage>
        <taxon>Eukaryota</taxon>
        <taxon>Metazoa</taxon>
        <taxon>Ecdysozoa</taxon>
        <taxon>Nematoda</taxon>
        <taxon>Enoplea</taxon>
        <taxon>Dorylaimia</taxon>
        <taxon>Trichinellida</taxon>
        <taxon>Trichuridae</taxon>
        <taxon>Trichuris</taxon>
    </lineage>
</organism>
<dbReference type="PROSITE" id="PS51358">
    <property type="entry name" value="NOP"/>
    <property type="match status" value="1"/>
</dbReference>
<evidence type="ECO:0000256" key="2">
    <source>
        <dbReference type="ARBA" id="ARBA00009211"/>
    </source>
</evidence>
<evidence type="ECO:0000256" key="1">
    <source>
        <dbReference type="ARBA" id="ARBA00004604"/>
    </source>
</evidence>
<evidence type="ECO:0000256" key="3">
    <source>
        <dbReference type="ARBA" id="ARBA00022517"/>
    </source>
</evidence>
<dbReference type="Pfam" id="PF08156">
    <property type="entry name" value="NOP5NT"/>
    <property type="match status" value="1"/>
</dbReference>
<feature type="compositionally biased region" description="Basic residues" evidence="6">
    <location>
        <begin position="530"/>
        <end position="541"/>
    </location>
</feature>
<evidence type="ECO:0000256" key="4">
    <source>
        <dbReference type="ARBA" id="ARBA00023242"/>
    </source>
</evidence>